<reference evidence="12 13" key="1">
    <citation type="submission" date="2020-02" db="EMBL/GenBank/DDBJ databases">
        <title>Draft genome sequence of Limisphaera ngatamarikiensis NGM72.4T, a thermophilic Verrucomicrobia grouped in subdivision 3.</title>
        <authorList>
            <person name="Carere C.R."/>
            <person name="Steen J."/>
            <person name="Hugenholtz P."/>
            <person name="Stott M.B."/>
        </authorList>
    </citation>
    <scope>NUCLEOTIDE SEQUENCE [LARGE SCALE GENOMIC DNA]</scope>
    <source>
        <strain evidence="12 13">NGM72.4</strain>
    </source>
</reference>
<dbReference type="RefSeq" id="WP_165107332.1">
    <property type="nucleotide sequence ID" value="NZ_JAAKYA010000053.1"/>
</dbReference>
<name>A0A6M1RPK8_9BACT</name>
<dbReference type="PANTHER" id="PTHR33909:SF1">
    <property type="entry name" value="SEC TRANSLOCON ACCESSORY COMPLEX SUBUNIT YAJC"/>
    <property type="match status" value="1"/>
</dbReference>
<evidence type="ECO:0000256" key="8">
    <source>
        <dbReference type="ARBA" id="ARBA00022989"/>
    </source>
</evidence>
<dbReference type="InterPro" id="IPR003849">
    <property type="entry name" value="Preprotein_translocase_YajC"/>
</dbReference>
<evidence type="ECO:0000256" key="9">
    <source>
        <dbReference type="ARBA" id="ARBA00023010"/>
    </source>
</evidence>
<dbReference type="PRINTS" id="PR01853">
    <property type="entry name" value="YAJCTRNLCASE"/>
</dbReference>
<comment type="caution">
    <text evidence="12">The sequence shown here is derived from an EMBL/GenBank/DDBJ whole genome shotgun (WGS) entry which is preliminary data.</text>
</comment>
<dbReference type="Pfam" id="PF02699">
    <property type="entry name" value="YajC"/>
    <property type="match status" value="1"/>
</dbReference>
<keyword evidence="4" id="KW-0813">Transport</keyword>
<evidence type="ECO:0000256" key="4">
    <source>
        <dbReference type="ARBA" id="ARBA00022448"/>
    </source>
</evidence>
<protein>
    <recommendedName>
        <fullName evidence="3">Sec translocon accessory complex subunit YajC</fullName>
    </recommendedName>
</protein>
<accession>A0A6M1RPK8</accession>
<proteinExistence type="inferred from homology"/>
<dbReference type="NCBIfam" id="TIGR00739">
    <property type="entry name" value="yajC"/>
    <property type="match status" value="1"/>
</dbReference>
<evidence type="ECO:0000256" key="6">
    <source>
        <dbReference type="ARBA" id="ARBA00022692"/>
    </source>
</evidence>
<dbReference type="AlphaFoldDB" id="A0A6M1RPK8"/>
<evidence type="ECO:0000256" key="3">
    <source>
        <dbReference type="ARBA" id="ARBA00014962"/>
    </source>
</evidence>
<keyword evidence="10 11" id="KW-0472">Membrane</keyword>
<evidence type="ECO:0000256" key="10">
    <source>
        <dbReference type="ARBA" id="ARBA00023136"/>
    </source>
</evidence>
<dbReference type="Proteomes" id="UP000477311">
    <property type="component" value="Unassembled WGS sequence"/>
</dbReference>
<dbReference type="EMBL" id="JAAKYA010000053">
    <property type="protein sequence ID" value="NGO39357.1"/>
    <property type="molecule type" value="Genomic_DNA"/>
</dbReference>
<keyword evidence="9" id="KW-0811">Translocation</keyword>
<evidence type="ECO:0000256" key="7">
    <source>
        <dbReference type="ARBA" id="ARBA00022927"/>
    </source>
</evidence>
<evidence type="ECO:0000313" key="13">
    <source>
        <dbReference type="Proteomes" id="UP000477311"/>
    </source>
</evidence>
<evidence type="ECO:0000256" key="11">
    <source>
        <dbReference type="SAM" id="Phobius"/>
    </source>
</evidence>
<gene>
    <name evidence="12" type="primary">yajC</name>
    <name evidence="12" type="ORF">G4L39_08095</name>
</gene>
<dbReference type="GO" id="GO:0015031">
    <property type="term" value="P:protein transport"/>
    <property type="evidence" value="ECO:0007669"/>
    <property type="project" value="UniProtKB-KW"/>
</dbReference>
<dbReference type="SMART" id="SM01323">
    <property type="entry name" value="YajC"/>
    <property type="match status" value="1"/>
</dbReference>
<organism evidence="12 13">
    <name type="scientific">Limisphaera ngatamarikiensis</name>
    <dbReference type="NCBI Taxonomy" id="1324935"/>
    <lineage>
        <taxon>Bacteria</taxon>
        <taxon>Pseudomonadati</taxon>
        <taxon>Verrucomicrobiota</taxon>
        <taxon>Verrucomicrobiia</taxon>
        <taxon>Limisphaerales</taxon>
        <taxon>Limisphaeraceae</taxon>
        <taxon>Limisphaera</taxon>
    </lineage>
</organism>
<keyword evidence="6 11" id="KW-0812">Transmembrane</keyword>
<comment type="subcellular location">
    <subcellularLocation>
        <location evidence="1">Cell membrane</location>
        <topology evidence="1">Single-pass membrane protein</topology>
    </subcellularLocation>
</comment>
<comment type="similarity">
    <text evidence="2">Belongs to the YajC family.</text>
</comment>
<keyword evidence="5" id="KW-1003">Cell membrane</keyword>
<keyword evidence="13" id="KW-1185">Reference proteome</keyword>
<evidence type="ECO:0000313" key="12">
    <source>
        <dbReference type="EMBL" id="NGO39357.1"/>
    </source>
</evidence>
<dbReference type="PANTHER" id="PTHR33909">
    <property type="entry name" value="SEC TRANSLOCON ACCESSORY COMPLEX SUBUNIT YAJC"/>
    <property type="match status" value="1"/>
</dbReference>
<evidence type="ECO:0000256" key="2">
    <source>
        <dbReference type="ARBA" id="ARBA00006742"/>
    </source>
</evidence>
<keyword evidence="8 11" id="KW-1133">Transmembrane helix</keyword>
<keyword evidence="7" id="KW-0653">Protein transport</keyword>
<dbReference type="GO" id="GO:0005886">
    <property type="term" value="C:plasma membrane"/>
    <property type="evidence" value="ECO:0007669"/>
    <property type="project" value="UniProtKB-SubCell"/>
</dbReference>
<sequence>MKASIVQSVVLLAQAQPAQAPIWTSLVPIVLFVVIFYLLFIRPQRKREKEHAELLKRLKPGDEVVTSSGIIGRITSVKDDRVILRSEDAKLEVLKSSVVQIRQPSGSS</sequence>
<evidence type="ECO:0000256" key="1">
    <source>
        <dbReference type="ARBA" id="ARBA00004162"/>
    </source>
</evidence>
<evidence type="ECO:0000256" key="5">
    <source>
        <dbReference type="ARBA" id="ARBA00022475"/>
    </source>
</evidence>
<feature type="transmembrane region" description="Helical" evidence="11">
    <location>
        <begin position="25"/>
        <end position="41"/>
    </location>
</feature>